<keyword evidence="15" id="KW-1185">Reference proteome</keyword>
<dbReference type="GO" id="GO:0016787">
    <property type="term" value="F:hydrolase activity"/>
    <property type="evidence" value="ECO:0007669"/>
    <property type="project" value="UniProtKB-KW"/>
</dbReference>
<feature type="domain" description="Helicase C-terminal" evidence="13">
    <location>
        <begin position="231"/>
        <end position="404"/>
    </location>
</feature>
<dbReference type="GO" id="GO:0008380">
    <property type="term" value="P:RNA splicing"/>
    <property type="evidence" value="ECO:0007669"/>
    <property type="project" value="UniProtKB-KW"/>
</dbReference>
<evidence type="ECO:0000256" key="11">
    <source>
        <dbReference type="SAM" id="MobiDB-lite"/>
    </source>
</evidence>
<dbReference type="FunFam" id="3.40.50.300:FF:000007">
    <property type="entry name" value="Pre-mRNA-splicing factor ATP-dependent RNA helicase"/>
    <property type="match status" value="1"/>
</dbReference>
<dbReference type="Pfam" id="PF07717">
    <property type="entry name" value="OB_NTP_bind"/>
    <property type="match status" value="1"/>
</dbReference>
<dbReference type="SMART" id="SM00487">
    <property type="entry name" value="DEXDc"/>
    <property type="match status" value="1"/>
</dbReference>
<keyword evidence="6" id="KW-0347">Helicase</keyword>
<dbReference type="Ensembl" id="ENSSAUT00010029524.1">
    <property type="protein sequence ID" value="ENSSAUP00010027993.1"/>
    <property type="gene ID" value="ENSSAUG00010010144.1"/>
</dbReference>
<dbReference type="PROSITE" id="PS51194">
    <property type="entry name" value="HELICASE_CTER"/>
    <property type="match status" value="1"/>
</dbReference>
<organism evidence="14 15">
    <name type="scientific">Sparus aurata</name>
    <name type="common">Gilthead sea bream</name>
    <dbReference type="NCBI Taxonomy" id="8175"/>
    <lineage>
        <taxon>Eukaryota</taxon>
        <taxon>Metazoa</taxon>
        <taxon>Chordata</taxon>
        <taxon>Craniata</taxon>
        <taxon>Vertebrata</taxon>
        <taxon>Euteleostomi</taxon>
        <taxon>Actinopterygii</taxon>
        <taxon>Neopterygii</taxon>
        <taxon>Teleostei</taxon>
        <taxon>Neoteleostei</taxon>
        <taxon>Acanthomorphata</taxon>
        <taxon>Eupercaria</taxon>
        <taxon>Spariformes</taxon>
        <taxon>Sparidae</taxon>
        <taxon>Sparus</taxon>
    </lineage>
</organism>
<keyword evidence="5" id="KW-0378">Hydrolase</keyword>
<dbReference type="PANTHER" id="PTHR18934">
    <property type="entry name" value="ATP-DEPENDENT RNA HELICASE"/>
    <property type="match status" value="1"/>
</dbReference>
<dbReference type="Pfam" id="PF00271">
    <property type="entry name" value="Helicase_C"/>
    <property type="match status" value="1"/>
</dbReference>
<gene>
    <name evidence="14" type="primary">DHX16</name>
    <name evidence="14" type="synonym">dhx16</name>
</gene>
<evidence type="ECO:0000259" key="12">
    <source>
        <dbReference type="PROSITE" id="PS51192"/>
    </source>
</evidence>
<reference evidence="14" key="2">
    <citation type="submission" date="2025-08" db="UniProtKB">
        <authorList>
            <consortium name="Ensembl"/>
        </authorList>
    </citation>
    <scope>IDENTIFICATION</scope>
</reference>
<accession>A0A671VM13</accession>
<evidence type="ECO:0000313" key="14">
    <source>
        <dbReference type="Ensembl" id="ENSSAUP00010027993.1"/>
    </source>
</evidence>
<dbReference type="Gene3D" id="3.40.50.300">
    <property type="entry name" value="P-loop containing nucleotide triphosphate hydrolases"/>
    <property type="match status" value="2"/>
</dbReference>
<feature type="compositionally biased region" description="Basic and acidic residues" evidence="11">
    <location>
        <begin position="1"/>
        <end position="11"/>
    </location>
</feature>
<dbReference type="InterPro" id="IPR001650">
    <property type="entry name" value="Helicase_C-like"/>
</dbReference>
<evidence type="ECO:0000256" key="4">
    <source>
        <dbReference type="ARBA" id="ARBA00022741"/>
    </source>
</evidence>
<dbReference type="Pfam" id="PF00270">
    <property type="entry name" value="DEAD"/>
    <property type="match status" value="1"/>
</dbReference>
<dbReference type="InterPro" id="IPR011545">
    <property type="entry name" value="DEAD/DEAH_box_helicase_dom"/>
</dbReference>
<evidence type="ECO:0000256" key="9">
    <source>
        <dbReference type="ARBA" id="ARBA00023242"/>
    </source>
</evidence>
<dbReference type="GO" id="GO:0005524">
    <property type="term" value="F:ATP binding"/>
    <property type="evidence" value="ECO:0007669"/>
    <property type="project" value="UniProtKB-KW"/>
</dbReference>
<keyword evidence="7" id="KW-0067">ATP-binding</keyword>
<dbReference type="PROSITE" id="PS00690">
    <property type="entry name" value="DEAH_ATP_HELICASE"/>
    <property type="match status" value="1"/>
</dbReference>
<dbReference type="FunFam" id="3.40.50.300:FF:000726">
    <property type="entry name" value="Pre-mRNA-splicing factor ATP-dependent RNA helicase"/>
    <property type="match status" value="1"/>
</dbReference>
<dbReference type="SUPFAM" id="SSF52540">
    <property type="entry name" value="P-loop containing nucleoside triphosphate hydrolases"/>
    <property type="match status" value="1"/>
</dbReference>
<evidence type="ECO:0000256" key="3">
    <source>
        <dbReference type="ARBA" id="ARBA00022664"/>
    </source>
</evidence>
<dbReference type="OMA" id="XLLELAP"/>
<keyword evidence="8" id="KW-0508">mRNA splicing</keyword>
<dbReference type="PROSITE" id="PS51192">
    <property type="entry name" value="HELICASE_ATP_BIND_1"/>
    <property type="match status" value="1"/>
</dbReference>
<evidence type="ECO:0000313" key="15">
    <source>
        <dbReference type="Proteomes" id="UP000472265"/>
    </source>
</evidence>
<dbReference type="FunFam" id="1.10.10.2130:FF:000001">
    <property type="entry name" value="Pre-mRNA-splicing factor ATP-dependent RNA helicase"/>
    <property type="match status" value="1"/>
</dbReference>
<evidence type="ECO:0000256" key="10">
    <source>
        <dbReference type="ARBA" id="ARBA00047984"/>
    </source>
</evidence>
<dbReference type="InterPro" id="IPR014001">
    <property type="entry name" value="Helicase_ATP-bd"/>
</dbReference>
<evidence type="ECO:0000256" key="6">
    <source>
        <dbReference type="ARBA" id="ARBA00022806"/>
    </source>
</evidence>
<keyword evidence="3" id="KW-0507">mRNA processing</keyword>
<dbReference type="EC" id="3.6.4.13" evidence="2"/>
<keyword evidence="4" id="KW-0547">Nucleotide-binding</keyword>
<dbReference type="Gene3D" id="1.10.10.2130">
    <property type="entry name" value="DEAH helicase family, winged-helix domain"/>
    <property type="match status" value="1"/>
</dbReference>
<dbReference type="InterPro" id="IPR002464">
    <property type="entry name" value="DNA/RNA_helicase_DEAH_CS"/>
</dbReference>
<comment type="catalytic activity">
    <reaction evidence="10">
        <text>ATP + H2O = ADP + phosphate + H(+)</text>
        <dbReference type="Rhea" id="RHEA:13065"/>
        <dbReference type="ChEBI" id="CHEBI:15377"/>
        <dbReference type="ChEBI" id="CHEBI:15378"/>
        <dbReference type="ChEBI" id="CHEBI:30616"/>
        <dbReference type="ChEBI" id="CHEBI:43474"/>
        <dbReference type="ChEBI" id="CHEBI:456216"/>
        <dbReference type="EC" id="3.6.4.13"/>
    </reaction>
</comment>
<dbReference type="GO" id="GO:0071006">
    <property type="term" value="C:U2-type catalytic step 1 spliceosome"/>
    <property type="evidence" value="ECO:0007669"/>
    <property type="project" value="UniProtKB-ARBA"/>
</dbReference>
<feature type="domain" description="Helicase ATP-binding" evidence="12">
    <location>
        <begin position="42"/>
        <end position="206"/>
    </location>
</feature>
<protein>
    <recommendedName>
        <fullName evidence="2">RNA helicase</fullName>
        <ecNumber evidence="2">3.6.4.13</ecNumber>
    </recommendedName>
</protein>
<evidence type="ECO:0000256" key="2">
    <source>
        <dbReference type="ARBA" id="ARBA00012552"/>
    </source>
</evidence>
<evidence type="ECO:0000256" key="5">
    <source>
        <dbReference type="ARBA" id="ARBA00022801"/>
    </source>
</evidence>
<reference evidence="14" key="1">
    <citation type="submission" date="2021-04" db="EMBL/GenBank/DDBJ databases">
        <authorList>
            <consortium name="Wellcome Sanger Institute Data Sharing"/>
        </authorList>
    </citation>
    <scope>NUCLEOTIDE SEQUENCE [LARGE SCALE GENOMIC DNA]</scope>
</reference>
<sequence length="595" mass="67229">MKGTRAEKDQEAPALSQAELNKKSMQEVRRSLPIFPYREDLLAAIKEHQILVIEGETGSGKTTQIPQYLLEDGYTQGGMKIGCTQPRRVAAMSVAARVAQEMSVKLGNEVGYSIRFEDCTSERTVLKYMTDGMLLREFLTEPDLASYSVVIIDEAHERTLHTDILFGLIKDIARFRPDLKVLVASATLDTERFSCFFDDAPVFRIPGRRFPVDIFYTKAPEADYLEACVVSVLQIHVTQPTGDCLVFLTGQEEIEACCEMLQERCRRLGSKIAELLVLPIYANLPSDMQAKIFNPTPPGARKVVVATNIAETSLTIDGIIYVIDPGFCKQKSYNARTGMESLIVTPCSRASANQRAGRAGRVAAGKCFRLYTAWAFKHEMEETTVPEIQRTNLGNVVLLLKSLGINDLIHFDFMDPPPHETLVLALEQLYALGALNHLGELTKVQSRLSCIVKPLQVGITLFTFYPTVSRYKYLTFLHKNDKNLLSHYPKHFHQRSNTEIHNLIQGNVFHSIAVTAGYFYHTARLSKGGYKTVKHQQTVYVHPNSCLFEEQPRWLIYHELVFTTKEFMRQVGDTVCFRPEFRGLKLTPVHLECTM</sequence>
<dbReference type="AlphaFoldDB" id="A0A671VM13"/>
<dbReference type="GO" id="GO:0003724">
    <property type="term" value="F:RNA helicase activity"/>
    <property type="evidence" value="ECO:0007669"/>
    <property type="project" value="UniProtKB-EC"/>
</dbReference>
<dbReference type="InterPro" id="IPR011709">
    <property type="entry name" value="DEAD-box_helicase_OB_fold"/>
</dbReference>
<dbReference type="InterPro" id="IPR027417">
    <property type="entry name" value="P-loop_NTPase"/>
</dbReference>
<dbReference type="CDD" id="cd18791">
    <property type="entry name" value="SF2_C_RHA"/>
    <property type="match status" value="1"/>
</dbReference>
<proteinExistence type="predicted"/>
<dbReference type="PANTHER" id="PTHR18934:SF83">
    <property type="entry name" value="PRE-MRNA-SPLICING FACTOR ATP-DEPENDENT RNA HELICASE DHX16"/>
    <property type="match status" value="1"/>
</dbReference>
<reference evidence="14" key="3">
    <citation type="submission" date="2025-09" db="UniProtKB">
        <authorList>
            <consortium name="Ensembl"/>
        </authorList>
    </citation>
    <scope>IDENTIFICATION</scope>
</reference>
<dbReference type="SMART" id="SM00490">
    <property type="entry name" value="HELICc"/>
    <property type="match status" value="1"/>
</dbReference>
<evidence type="ECO:0000256" key="1">
    <source>
        <dbReference type="ARBA" id="ARBA00004123"/>
    </source>
</evidence>
<evidence type="ECO:0000259" key="13">
    <source>
        <dbReference type="PROSITE" id="PS51194"/>
    </source>
</evidence>
<dbReference type="CDD" id="cd17974">
    <property type="entry name" value="DEXHc_DHX16"/>
    <property type="match status" value="1"/>
</dbReference>
<comment type="subcellular location">
    <subcellularLocation>
        <location evidence="1">Nucleus</location>
    </subcellularLocation>
</comment>
<dbReference type="GO" id="GO:0003723">
    <property type="term" value="F:RNA binding"/>
    <property type="evidence" value="ECO:0007669"/>
    <property type="project" value="TreeGrafter"/>
</dbReference>
<dbReference type="GO" id="GO:0071013">
    <property type="term" value="C:catalytic step 2 spliceosome"/>
    <property type="evidence" value="ECO:0007669"/>
    <property type="project" value="TreeGrafter"/>
</dbReference>
<feature type="region of interest" description="Disordered" evidence="11">
    <location>
        <begin position="1"/>
        <end position="22"/>
    </location>
</feature>
<dbReference type="InterPro" id="IPR042035">
    <property type="entry name" value="DEAH_win-hel_dom"/>
</dbReference>
<evidence type="ECO:0000256" key="8">
    <source>
        <dbReference type="ARBA" id="ARBA00023187"/>
    </source>
</evidence>
<dbReference type="Proteomes" id="UP000472265">
    <property type="component" value="Chromosome 17"/>
</dbReference>
<dbReference type="GeneTree" id="ENSGT00940000158480"/>
<keyword evidence="9" id="KW-0539">Nucleus</keyword>
<name>A0A671VM13_SPAAU</name>
<dbReference type="GO" id="GO:0006397">
    <property type="term" value="P:mRNA processing"/>
    <property type="evidence" value="ECO:0007669"/>
    <property type="project" value="UniProtKB-KW"/>
</dbReference>
<evidence type="ECO:0000256" key="7">
    <source>
        <dbReference type="ARBA" id="ARBA00022840"/>
    </source>
</evidence>